<dbReference type="GO" id="GO:0030288">
    <property type="term" value="C:outer membrane-bounded periplasmic space"/>
    <property type="evidence" value="ECO:0007669"/>
    <property type="project" value="TreeGrafter"/>
</dbReference>
<evidence type="ECO:0000256" key="3">
    <source>
        <dbReference type="ARBA" id="ARBA00022645"/>
    </source>
</evidence>
<dbReference type="InterPro" id="IPR036950">
    <property type="entry name" value="PBP_transglycosylase"/>
</dbReference>
<dbReference type="PANTHER" id="PTHR32282">
    <property type="entry name" value="BINDING PROTEIN TRANSPEPTIDASE, PUTATIVE-RELATED"/>
    <property type="match status" value="1"/>
</dbReference>
<comment type="subcellular location">
    <subcellularLocation>
        <location evidence="1">Cell membrane</location>
    </subcellularLocation>
</comment>
<dbReference type="GO" id="GO:0008955">
    <property type="term" value="F:peptidoglycan glycosyltransferase activity"/>
    <property type="evidence" value="ECO:0007669"/>
    <property type="project" value="UniProtKB-EC"/>
</dbReference>
<dbReference type="InterPro" id="IPR012338">
    <property type="entry name" value="Beta-lactam/transpept-like"/>
</dbReference>
<proteinExistence type="predicted"/>
<gene>
    <name evidence="19" type="primary">pbpF</name>
    <name evidence="19" type="ORF">SCFA_1590006</name>
</gene>
<feature type="region of interest" description="Disordered" evidence="15">
    <location>
        <begin position="637"/>
        <end position="730"/>
    </location>
</feature>
<evidence type="ECO:0000313" key="19">
    <source>
        <dbReference type="EMBL" id="VFU12195.1"/>
    </source>
</evidence>
<protein>
    <recommendedName>
        <fullName evidence="13">peptidoglycan glycosyltransferase</fullName>
        <ecNumber evidence="13">2.4.99.28</ecNumber>
    </recommendedName>
</protein>
<sequence length="730" mass="81037">MELLELKNKTAKIFKSRGTKIGIIVLAPLLVLALLVVNWAHLYAVGVLAEFSGSDALVAAFDRNTLVYGQNGDLITELHAEINRIPVDLERIPDHVQKAFVAIEDQRYYSHRGVDLKAILRAGLSYYQSGGRITEGASTITQQVMKLYFLTPEQSLQRKIKEAVLALEFEMRYSKESILELYLNRVYFGEGAYGIQSASRAYFDKDSKDLTLAEGALLAALIQAPSIYDPYVNPEKAMGRRNVVLDKMFQQGFISRAEMEEALKEQLLLKSGVRETRNNNYSYFIDQVIEEAIAAVGEEKVFRGGLQIHTTLEPEIQKKAEDVFQRPGLFPSEKVEAALALVENETGAIKALVGGRDYGIRRGFNRSTQLLRQPGSAFKPISVYAPAFELGYSPESIILDTPFKAGNYEPRNSGGGFYGPVSIRTAVKWSRNVAAVRLLNQIGVDRGYEFAKKLGFELVEEDRCLPLALGGLTRGVSPLQMAGAYAAFANRGIYTKPYTIRSIETAAGENLYRHPEGVAVMEASTAESIISVLRSAVESGTGYRAGIRGIDVAGKTGTTELPDTPVFRGLQGNKDAWFVGITPRFTTAIWMGYDEIDMDRRHYLTSYGGNQPAEIFRLVMAGILGADERMRWVAPVQPEQENEDENEGQEEPAKLDDASSTPDRNAVPQETLLENKELNGDGGEELRKDPAEVQNDQEKGKKAEEKVQEKVKGKEEEKIEDKIKEYKKPG</sequence>
<dbReference type="SUPFAM" id="SSF56601">
    <property type="entry name" value="beta-lactamase/transpeptidase-like"/>
    <property type="match status" value="1"/>
</dbReference>
<evidence type="ECO:0000256" key="12">
    <source>
        <dbReference type="ARBA" id="ARBA00023316"/>
    </source>
</evidence>
<dbReference type="SUPFAM" id="SSF53955">
    <property type="entry name" value="Lysozyme-like"/>
    <property type="match status" value="1"/>
</dbReference>
<name>A0A485LW78_9ZZZZ</name>
<comment type="catalytic activity">
    <reaction evidence="14">
        <text>[GlcNAc-(1-&gt;4)-Mur2Ac(oyl-L-Ala-gamma-D-Glu-L-Lys-D-Ala-D-Ala)](n)-di-trans,octa-cis-undecaprenyl diphosphate + beta-D-GlcNAc-(1-&gt;4)-Mur2Ac(oyl-L-Ala-gamma-D-Glu-L-Lys-D-Ala-D-Ala)-di-trans,octa-cis-undecaprenyl diphosphate = [GlcNAc-(1-&gt;4)-Mur2Ac(oyl-L-Ala-gamma-D-Glu-L-Lys-D-Ala-D-Ala)](n+1)-di-trans,octa-cis-undecaprenyl diphosphate + di-trans,octa-cis-undecaprenyl diphosphate + H(+)</text>
        <dbReference type="Rhea" id="RHEA:23708"/>
        <dbReference type="Rhea" id="RHEA-COMP:9602"/>
        <dbReference type="Rhea" id="RHEA-COMP:9603"/>
        <dbReference type="ChEBI" id="CHEBI:15378"/>
        <dbReference type="ChEBI" id="CHEBI:58405"/>
        <dbReference type="ChEBI" id="CHEBI:60033"/>
        <dbReference type="ChEBI" id="CHEBI:78435"/>
        <dbReference type="EC" id="2.4.99.28"/>
    </reaction>
</comment>
<dbReference type="Gene3D" id="3.40.710.10">
    <property type="entry name" value="DD-peptidase/beta-lactamase superfamily"/>
    <property type="match status" value="1"/>
</dbReference>
<evidence type="ECO:0000256" key="11">
    <source>
        <dbReference type="ARBA" id="ARBA00023268"/>
    </source>
</evidence>
<dbReference type="AlphaFoldDB" id="A0A485LW78"/>
<feature type="transmembrane region" description="Helical" evidence="16">
    <location>
        <begin position="21"/>
        <end position="42"/>
    </location>
</feature>
<dbReference type="GO" id="GO:0008658">
    <property type="term" value="F:penicillin binding"/>
    <property type="evidence" value="ECO:0007669"/>
    <property type="project" value="InterPro"/>
</dbReference>
<dbReference type="PANTHER" id="PTHR32282:SF11">
    <property type="entry name" value="PENICILLIN-BINDING PROTEIN 1B"/>
    <property type="match status" value="1"/>
</dbReference>
<dbReference type="GO" id="GO:0004180">
    <property type="term" value="F:carboxypeptidase activity"/>
    <property type="evidence" value="ECO:0007669"/>
    <property type="project" value="UniProtKB-KW"/>
</dbReference>
<keyword evidence="7" id="KW-0378">Hydrolase</keyword>
<dbReference type="InterPro" id="IPR050396">
    <property type="entry name" value="Glycosyltr_51/Transpeptidase"/>
</dbReference>
<organism evidence="19">
    <name type="scientific">anaerobic digester metagenome</name>
    <dbReference type="NCBI Taxonomy" id="1263854"/>
    <lineage>
        <taxon>unclassified sequences</taxon>
        <taxon>metagenomes</taxon>
        <taxon>ecological metagenomes</taxon>
    </lineage>
</organism>
<dbReference type="Gene3D" id="1.10.3810.10">
    <property type="entry name" value="Biosynthetic peptidoglycan transglycosylase-like"/>
    <property type="match status" value="1"/>
</dbReference>
<dbReference type="GO" id="GO:0009252">
    <property type="term" value="P:peptidoglycan biosynthetic process"/>
    <property type="evidence" value="ECO:0007669"/>
    <property type="project" value="UniProtKB-KW"/>
</dbReference>
<dbReference type="EMBL" id="CAADRN010000067">
    <property type="protein sequence ID" value="VFU12195.1"/>
    <property type="molecule type" value="Genomic_DNA"/>
</dbReference>
<dbReference type="GO" id="GO:0005886">
    <property type="term" value="C:plasma membrane"/>
    <property type="evidence" value="ECO:0007669"/>
    <property type="project" value="UniProtKB-SubCell"/>
</dbReference>
<keyword evidence="11" id="KW-0511">Multifunctional enzyme</keyword>
<keyword evidence="6" id="KW-0808">Transferase</keyword>
<accession>A0A485LW78</accession>
<keyword evidence="10 16" id="KW-0472">Membrane</keyword>
<evidence type="ECO:0000256" key="10">
    <source>
        <dbReference type="ARBA" id="ARBA00023136"/>
    </source>
</evidence>
<keyword evidence="3" id="KW-0121">Carboxypeptidase</keyword>
<dbReference type="GO" id="GO:0008360">
    <property type="term" value="P:regulation of cell shape"/>
    <property type="evidence" value="ECO:0007669"/>
    <property type="project" value="UniProtKB-KW"/>
</dbReference>
<keyword evidence="16" id="KW-0812">Transmembrane</keyword>
<evidence type="ECO:0000256" key="16">
    <source>
        <dbReference type="SAM" id="Phobius"/>
    </source>
</evidence>
<evidence type="ECO:0000256" key="7">
    <source>
        <dbReference type="ARBA" id="ARBA00022801"/>
    </source>
</evidence>
<dbReference type="Pfam" id="PF00905">
    <property type="entry name" value="Transpeptidase"/>
    <property type="match status" value="1"/>
</dbReference>
<dbReference type="GO" id="GO:0071555">
    <property type="term" value="P:cell wall organization"/>
    <property type="evidence" value="ECO:0007669"/>
    <property type="project" value="UniProtKB-KW"/>
</dbReference>
<evidence type="ECO:0000256" key="9">
    <source>
        <dbReference type="ARBA" id="ARBA00022984"/>
    </source>
</evidence>
<keyword evidence="2" id="KW-1003">Cell membrane</keyword>
<dbReference type="FunFam" id="1.10.3810.10:FF:000001">
    <property type="entry name" value="Penicillin-binding protein 1A"/>
    <property type="match status" value="1"/>
</dbReference>
<dbReference type="NCBIfam" id="TIGR02074">
    <property type="entry name" value="PBP_1a_fam"/>
    <property type="match status" value="1"/>
</dbReference>
<keyword evidence="4" id="KW-0645">Protease</keyword>
<dbReference type="InterPro" id="IPR001264">
    <property type="entry name" value="Glyco_trans_51"/>
</dbReference>
<evidence type="ECO:0000256" key="15">
    <source>
        <dbReference type="SAM" id="MobiDB-lite"/>
    </source>
</evidence>
<evidence type="ECO:0000256" key="6">
    <source>
        <dbReference type="ARBA" id="ARBA00022679"/>
    </source>
</evidence>
<evidence type="ECO:0000256" key="8">
    <source>
        <dbReference type="ARBA" id="ARBA00022960"/>
    </source>
</evidence>
<evidence type="ECO:0000259" key="18">
    <source>
        <dbReference type="Pfam" id="PF00912"/>
    </source>
</evidence>
<evidence type="ECO:0000256" key="4">
    <source>
        <dbReference type="ARBA" id="ARBA00022670"/>
    </source>
</evidence>
<dbReference type="Pfam" id="PF00912">
    <property type="entry name" value="Transgly"/>
    <property type="match status" value="1"/>
</dbReference>
<feature type="domain" description="Glycosyl transferase family 51" evidence="18">
    <location>
        <begin position="72"/>
        <end position="248"/>
    </location>
</feature>
<keyword evidence="8" id="KW-0133">Cell shape</keyword>
<reference evidence="19" key="1">
    <citation type="submission" date="2019-03" db="EMBL/GenBank/DDBJ databases">
        <authorList>
            <person name="Hao L."/>
        </authorList>
    </citation>
    <scope>NUCLEOTIDE SEQUENCE</scope>
</reference>
<evidence type="ECO:0000256" key="13">
    <source>
        <dbReference type="ARBA" id="ARBA00044770"/>
    </source>
</evidence>
<feature type="domain" description="Penicillin-binding protein transpeptidase" evidence="17">
    <location>
        <begin position="340"/>
        <end position="620"/>
    </location>
</feature>
<evidence type="ECO:0000256" key="14">
    <source>
        <dbReference type="ARBA" id="ARBA00049902"/>
    </source>
</evidence>
<evidence type="ECO:0000256" key="1">
    <source>
        <dbReference type="ARBA" id="ARBA00004236"/>
    </source>
</evidence>
<dbReference type="InterPro" id="IPR001460">
    <property type="entry name" value="PCN-bd_Tpept"/>
</dbReference>
<dbReference type="InterPro" id="IPR023346">
    <property type="entry name" value="Lysozyme-like_dom_sf"/>
</dbReference>
<keyword evidence="5" id="KW-0328">Glycosyltransferase</keyword>
<evidence type="ECO:0000256" key="2">
    <source>
        <dbReference type="ARBA" id="ARBA00022475"/>
    </source>
</evidence>
<evidence type="ECO:0000259" key="17">
    <source>
        <dbReference type="Pfam" id="PF00905"/>
    </source>
</evidence>
<keyword evidence="9" id="KW-0573">Peptidoglycan synthesis</keyword>
<evidence type="ECO:0000256" key="5">
    <source>
        <dbReference type="ARBA" id="ARBA00022676"/>
    </source>
</evidence>
<dbReference type="GO" id="GO:0006508">
    <property type="term" value="P:proteolysis"/>
    <property type="evidence" value="ECO:0007669"/>
    <property type="project" value="UniProtKB-KW"/>
</dbReference>
<keyword evidence="12" id="KW-0961">Cell wall biogenesis/degradation</keyword>
<feature type="compositionally biased region" description="Acidic residues" evidence="15">
    <location>
        <begin position="640"/>
        <end position="650"/>
    </location>
</feature>
<dbReference type="EC" id="2.4.99.28" evidence="13"/>
<keyword evidence="16" id="KW-1133">Transmembrane helix</keyword>
<feature type="compositionally biased region" description="Basic and acidic residues" evidence="15">
    <location>
        <begin position="673"/>
        <end position="730"/>
    </location>
</feature>